<accession>A0A939IJ31</accession>
<dbReference type="InterPro" id="IPR020288">
    <property type="entry name" value="Sheath_initiator"/>
</dbReference>
<evidence type="ECO:0000313" key="1">
    <source>
        <dbReference type="EMBL" id="MBN7773144.1"/>
    </source>
</evidence>
<dbReference type="Proteomes" id="UP000664545">
    <property type="component" value="Unassembled WGS sequence"/>
</dbReference>
<sequence length="131" mass="15242">MIPKSAIRADLEISETAEKSNTYKLSDEKIQGFVDELEALQQAIYKVLHTEKYEYPIYSFSYGIELDNLIGKELGYVKIELKRRIQECLLLDSRIERVDNFEFTRTGDEIRCTFDVVSIYGKMTITKEVKA</sequence>
<name>A0A939IJ31_CLOAM</name>
<gene>
    <name evidence="1" type="ORF">JYB65_07200</name>
</gene>
<dbReference type="Gene3D" id="3.10.450.40">
    <property type="match status" value="1"/>
</dbReference>
<evidence type="ECO:0000313" key="2">
    <source>
        <dbReference type="Proteomes" id="UP000664545"/>
    </source>
</evidence>
<dbReference type="SUPFAM" id="SSF160719">
    <property type="entry name" value="gpW/gp25-like"/>
    <property type="match status" value="1"/>
</dbReference>
<organism evidence="1 2">
    <name type="scientific">Clostridium aminobutyricum</name>
    <dbReference type="NCBI Taxonomy" id="33953"/>
    <lineage>
        <taxon>Bacteria</taxon>
        <taxon>Bacillati</taxon>
        <taxon>Bacillota</taxon>
        <taxon>Clostridia</taxon>
        <taxon>Eubacteriales</taxon>
        <taxon>Clostridiaceae</taxon>
        <taxon>Clostridium</taxon>
    </lineage>
</organism>
<dbReference type="Pfam" id="PF10934">
    <property type="entry name" value="Sheath_initiator"/>
    <property type="match status" value="1"/>
</dbReference>
<protein>
    <submittedName>
        <fullName evidence="1">DUF2634 domain-containing protein</fullName>
    </submittedName>
</protein>
<dbReference type="AlphaFoldDB" id="A0A939IJ31"/>
<proteinExistence type="predicted"/>
<reference evidence="1" key="1">
    <citation type="submission" date="2021-02" db="EMBL/GenBank/DDBJ databases">
        <title>Abyssanaerobacter marinus gen.nov., sp., nov, anaerobic bacterium isolated from the Onnuri vent field of Indian Ocean and suggestion of Mogibacteriaceae fam. nov., and proposal of reclassification of ambiguous this family's genus member.</title>
        <authorList>
            <person name="Kim Y.J."/>
            <person name="Yang J.-A."/>
        </authorList>
    </citation>
    <scope>NUCLEOTIDE SEQUENCE</scope>
    <source>
        <strain evidence="1">DSM 2634</strain>
    </source>
</reference>
<dbReference type="RefSeq" id="WP_206581977.1">
    <property type="nucleotide sequence ID" value="NZ_JAFJZZ010000002.1"/>
</dbReference>
<keyword evidence="2" id="KW-1185">Reference proteome</keyword>
<comment type="caution">
    <text evidence="1">The sequence shown here is derived from an EMBL/GenBank/DDBJ whole genome shotgun (WGS) entry which is preliminary data.</text>
</comment>
<dbReference type="EMBL" id="JAFJZZ010000002">
    <property type="protein sequence ID" value="MBN7773144.1"/>
    <property type="molecule type" value="Genomic_DNA"/>
</dbReference>